<organism evidence="1 2">
    <name type="scientific">Gymnopus androsaceus JB14</name>
    <dbReference type="NCBI Taxonomy" id="1447944"/>
    <lineage>
        <taxon>Eukaryota</taxon>
        <taxon>Fungi</taxon>
        <taxon>Dikarya</taxon>
        <taxon>Basidiomycota</taxon>
        <taxon>Agaricomycotina</taxon>
        <taxon>Agaricomycetes</taxon>
        <taxon>Agaricomycetidae</taxon>
        <taxon>Agaricales</taxon>
        <taxon>Marasmiineae</taxon>
        <taxon>Omphalotaceae</taxon>
        <taxon>Gymnopus</taxon>
    </lineage>
</organism>
<sequence>PKWADYPSLISAQTRTFEQILDDAVGGSVISMKLKKAELAMSDVIILVKLSDIASRDHLAGRGLQRLGSKVSGAVDQLMSVNDYALNTIQATHSLSISSSINAIVPIYSGPAGEEIIVRTFAEVMGFLASLIGQLIIETEIQLANLEKLEERLSVIHEIVLREDSTISSAKSDLLSELWTRLGWHRRSLDRYDSHLKLLSELGDYRQQALAHVISALHTLRALSGDMDNLRERVAEPQLAGTNIPFEAHVHSIQLGLQRLRALRTDARGRD</sequence>
<gene>
    <name evidence="1" type="ORF">BT96DRAFT_789435</name>
</gene>
<dbReference type="Proteomes" id="UP000799118">
    <property type="component" value="Unassembled WGS sequence"/>
</dbReference>
<dbReference type="OrthoDB" id="4179406at2759"/>
<feature type="non-terminal residue" evidence="1">
    <location>
        <position position="271"/>
    </location>
</feature>
<protein>
    <submittedName>
        <fullName evidence="1">Uncharacterized protein</fullName>
    </submittedName>
</protein>
<dbReference type="EMBL" id="ML770713">
    <property type="protein sequence ID" value="KAE9383093.1"/>
    <property type="molecule type" value="Genomic_DNA"/>
</dbReference>
<feature type="non-terminal residue" evidence="1">
    <location>
        <position position="1"/>
    </location>
</feature>
<keyword evidence="2" id="KW-1185">Reference proteome</keyword>
<name>A0A6A4GCC0_9AGAR</name>
<evidence type="ECO:0000313" key="2">
    <source>
        <dbReference type="Proteomes" id="UP000799118"/>
    </source>
</evidence>
<evidence type="ECO:0000313" key="1">
    <source>
        <dbReference type="EMBL" id="KAE9383093.1"/>
    </source>
</evidence>
<dbReference type="AlphaFoldDB" id="A0A6A4GCC0"/>
<accession>A0A6A4GCC0</accession>
<reference evidence="1" key="1">
    <citation type="journal article" date="2019" name="Environ. Microbiol.">
        <title>Fungal ecological strategies reflected in gene transcription - a case study of two litter decomposers.</title>
        <authorList>
            <person name="Barbi F."/>
            <person name="Kohler A."/>
            <person name="Barry K."/>
            <person name="Baskaran P."/>
            <person name="Daum C."/>
            <person name="Fauchery L."/>
            <person name="Ihrmark K."/>
            <person name="Kuo A."/>
            <person name="LaButti K."/>
            <person name="Lipzen A."/>
            <person name="Morin E."/>
            <person name="Grigoriev I.V."/>
            <person name="Henrissat B."/>
            <person name="Lindahl B."/>
            <person name="Martin F."/>
        </authorList>
    </citation>
    <scope>NUCLEOTIDE SEQUENCE</scope>
    <source>
        <strain evidence="1">JB14</strain>
    </source>
</reference>
<proteinExistence type="predicted"/>